<feature type="transmembrane region" description="Helical" evidence="1">
    <location>
        <begin position="38"/>
        <end position="57"/>
    </location>
</feature>
<evidence type="ECO:0000256" key="1">
    <source>
        <dbReference type="SAM" id="Phobius"/>
    </source>
</evidence>
<dbReference type="PANTHER" id="PTHR34703">
    <property type="entry name" value="ANTIPORTER SUBUNIT MNHG2-RELATED"/>
    <property type="match status" value="1"/>
</dbReference>
<protein>
    <submittedName>
        <fullName evidence="2">Monovalent cation/H(+) antiporter subunit G</fullName>
    </submittedName>
</protein>
<dbReference type="RefSeq" id="WP_279964163.1">
    <property type="nucleotide sequence ID" value="NZ_CP122537.1"/>
</dbReference>
<feature type="transmembrane region" description="Helical" evidence="1">
    <location>
        <begin position="63"/>
        <end position="81"/>
    </location>
</feature>
<keyword evidence="1" id="KW-0472">Membrane</keyword>
<organism evidence="2 3">
    <name type="scientific">Jannaschia ovalis</name>
    <dbReference type="NCBI Taxonomy" id="3038773"/>
    <lineage>
        <taxon>Bacteria</taxon>
        <taxon>Pseudomonadati</taxon>
        <taxon>Pseudomonadota</taxon>
        <taxon>Alphaproteobacteria</taxon>
        <taxon>Rhodobacterales</taxon>
        <taxon>Roseobacteraceae</taxon>
        <taxon>Jannaschia</taxon>
    </lineage>
</organism>
<keyword evidence="3" id="KW-1185">Reference proteome</keyword>
<keyword evidence="1" id="KW-1133">Transmembrane helix</keyword>
<dbReference type="PANTHER" id="PTHR34703:SF1">
    <property type="entry name" value="ANTIPORTER SUBUNIT MNHG2-RELATED"/>
    <property type="match status" value="1"/>
</dbReference>
<dbReference type="InterPro" id="IPR005133">
    <property type="entry name" value="PhaG_MnhG_YufB"/>
</dbReference>
<keyword evidence="1" id="KW-0812">Transmembrane</keyword>
<sequence>MILEIFLSVAVILGGFFSFIAGLGILRLPDVLIRMHATTKAGTLGSGLIMLAVVVGFGDVPTVARGVAIMLFLLLTAPVGAHMIGRAAFRAGVPLWPPTKVDPTAARKLGVPDRDPDG</sequence>
<reference evidence="2 3" key="1">
    <citation type="submission" date="2023-04" db="EMBL/GenBank/DDBJ databases">
        <title>Jannaschia ovalis sp. nov., a marine bacterium isolated from sea tidal flat.</title>
        <authorList>
            <person name="Kwon D.Y."/>
            <person name="Kim J.-J."/>
        </authorList>
    </citation>
    <scope>NUCLEOTIDE SEQUENCE [LARGE SCALE GENOMIC DNA]</scope>
    <source>
        <strain evidence="2 3">GRR-S6-38</strain>
    </source>
</reference>
<feature type="transmembrane region" description="Helical" evidence="1">
    <location>
        <begin position="6"/>
        <end position="26"/>
    </location>
</feature>
<name>A0ABY8LB18_9RHOB</name>
<dbReference type="EMBL" id="CP122537">
    <property type="protein sequence ID" value="WGH77583.1"/>
    <property type="molecule type" value="Genomic_DNA"/>
</dbReference>
<gene>
    <name evidence="2" type="primary">mnhG</name>
    <name evidence="2" type="ORF">P8627_11100</name>
</gene>
<dbReference type="Pfam" id="PF03334">
    <property type="entry name" value="PhaG_MnhG_YufB"/>
    <property type="match status" value="1"/>
</dbReference>
<evidence type="ECO:0000313" key="3">
    <source>
        <dbReference type="Proteomes" id="UP001243420"/>
    </source>
</evidence>
<accession>A0ABY8LB18</accession>
<evidence type="ECO:0000313" key="2">
    <source>
        <dbReference type="EMBL" id="WGH77583.1"/>
    </source>
</evidence>
<dbReference type="NCBIfam" id="TIGR01300">
    <property type="entry name" value="CPA3_mnhG_phaG"/>
    <property type="match status" value="1"/>
</dbReference>
<dbReference type="NCBIfam" id="NF009314">
    <property type="entry name" value="PRK12674.1-2"/>
    <property type="match status" value="1"/>
</dbReference>
<proteinExistence type="predicted"/>
<dbReference type="Proteomes" id="UP001243420">
    <property type="component" value="Chromosome"/>
</dbReference>